<evidence type="ECO:0000313" key="3">
    <source>
        <dbReference type="EMBL" id="ARS01851.1"/>
    </source>
</evidence>
<dbReference type="Proteomes" id="UP000679841">
    <property type="component" value="Segment"/>
</dbReference>
<dbReference type="EMBL" id="KY628970">
    <property type="protein sequence ID" value="ARS01851.1"/>
    <property type="molecule type" value="Genomic_DNA"/>
</dbReference>
<dbReference type="GO" id="GO:0019031">
    <property type="term" value="C:viral envelope"/>
    <property type="evidence" value="ECO:0007669"/>
    <property type="project" value="UniProtKB-KW"/>
</dbReference>
<organism evidence="3 4">
    <name type="scientific">Macacine alphaherpesvirus 3</name>
    <dbReference type="NCBI Taxonomy" id="2845555"/>
    <lineage>
        <taxon>Viruses</taxon>
        <taxon>Duplodnaviria</taxon>
        <taxon>Heunggongvirae</taxon>
        <taxon>Peploviricota</taxon>
        <taxon>Herviviricetes</taxon>
        <taxon>Herpesvirales</taxon>
        <taxon>Orthoherpesviridae</taxon>
        <taxon>Alphaherpesvirinae</taxon>
        <taxon>Simplexvirus</taxon>
        <taxon>Simplexvirus macacinealpha3</taxon>
    </lineage>
</organism>
<sequence length="110" mass="11023">MRSLPFVVCAWVTAVVADLAAKAALATDPTTVGAANVTAVPTSHGDNATSADSTPAGGTPGPYPSADFGLPLVIGGLCALTLAAMGAGALLQRCCRRAARHRHRASYAYA</sequence>
<gene>
    <name evidence="3" type="primary">US4</name>
</gene>
<protein>
    <submittedName>
        <fullName evidence="3">Envelope glycoprotein J</fullName>
    </submittedName>
</protein>
<keyword evidence="2" id="KW-0472">Membrane</keyword>
<evidence type="ECO:0000256" key="2">
    <source>
        <dbReference type="SAM" id="Phobius"/>
    </source>
</evidence>
<keyword evidence="2" id="KW-1133">Transmembrane helix</keyword>
<feature type="region of interest" description="Disordered" evidence="1">
    <location>
        <begin position="41"/>
        <end position="60"/>
    </location>
</feature>
<proteinExistence type="predicted"/>
<name>A0A1X9WFE5_9ALPH</name>
<accession>A0A1X9WFE5</accession>
<keyword evidence="3" id="KW-0261">Viral envelope protein</keyword>
<feature type="transmembrane region" description="Helical" evidence="2">
    <location>
        <begin position="68"/>
        <end position="91"/>
    </location>
</feature>
<keyword evidence="3" id="KW-0946">Virion</keyword>
<dbReference type="InterPro" id="IPR004913">
    <property type="entry name" value="Herpes_gJ"/>
</dbReference>
<keyword evidence="2" id="KW-0812">Transmembrane</keyword>
<reference evidence="3 4" key="1">
    <citation type="journal article" date="2017" name="Virology">
        <title>Genome sequence variation among isolates of monkey B virus (Macacine alphaherpesvirus 1) from captive macaques.</title>
        <authorList>
            <person name="Eberle R."/>
            <person name="Maxwell L.K."/>
            <person name="Nicholson S."/>
            <person name="Black D."/>
            <person name="Jones-Engel L."/>
        </authorList>
    </citation>
    <scope>NUCLEOTIDE SEQUENCE [LARGE SCALE GENOMIC DNA]</scope>
    <source>
        <strain evidence="3">KQ</strain>
    </source>
</reference>
<evidence type="ECO:0000313" key="4">
    <source>
        <dbReference type="Proteomes" id="UP000679841"/>
    </source>
</evidence>
<feature type="compositionally biased region" description="Polar residues" evidence="1">
    <location>
        <begin position="41"/>
        <end position="53"/>
    </location>
</feature>
<dbReference type="Pfam" id="PF03229">
    <property type="entry name" value="Alpha_GJ"/>
    <property type="match status" value="1"/>
</dbReference>
<evidence type="ECO:0000256" key="1">
    <source>
        <dbReference type="SAM" id="MobiDB-lite"/>
    </source>
</evidence>
<keyword evidence="4" id="KW-1185">Reference proteome</keyword>